<evidence type="ECO:0000313" key="1">
    <source>
        <dbReference type="EMBL" id="SEJ35096.1"/>
    </source>
</evidence>
<proteinExistence type="predicted"/>
<dbReference type="Proteomes" id="UP000198707">
    <property type="component" value="Unassembled WGS sequence"/>
</dbReference>
<dbReference type="STRING" id="1144548.SAMN05443287_1049"/>
<dbReference type="RefSeq" id="WP_198413993.1">
    <property type="nucleotide sequence ID" value="NZ_BOPI01000062.1"/>
</dbReference>
<reference evidence="2" key="1">
    <citation type="submission" date="2016-10" db="EMBL/GenBank/DDBJ databases">
        <authorList>
            <person name="Varghese N."/>
            <person name="Submissions S."/>
        </authorList>
    </citation>
    <scope>NUCLEOTIDE SEQUENCE [LARGE SCALE GENOMIC DNA]</scope>
    <source>
        <strain evidence="2">CGMCC 4.7038</strain>
    </source>
</reference>
<gene>
    <name evidence="1" type="ORF">SAMN05443287_1049</name>
</gene>
<organism evidence="1 2">
    <name type="scientific">Micromonospora phaseoli</name>
    <dbReference type="NCBI Taxonomy" id="1144548"/>
    <lineage>
        <taxon>Bacteria</taxon>
        <taxon>Bacillati</taxon>
        <taxon>Actinomycetota</taxon>
        <taxon>Actinomycetes</taxon>
        <taxon>Micromonosporales</taxon>
        <taxon>Micromonosporaceae</taxon>
        <taxon>Micromonospora</taxon>
    </lineage>
</organism>
<evidence type="ECO:0000313" key="2">
    <source>
        <dbReference type="Proteomes" id="UP000198707"/>
    </source>
</evidence>
<dbReference type="AlphaFoldDB" id="A0A1H6Y3S9"/>
<protein>
    <submittedName>
        <fullName evidence="1">Uncharacterized protein</fullName>
    </submittedName>
</protein>
<accession>A0A1H6Y3S9</accession>
<name>A0A1H6Y3S9_9ACTN</name>
<keyword evidence="2" id="KW-1185">Reference proteome</keyword>
<sequence length="201" mass="21972">MPDPASFTDDENWSGGFYELSLQWDGRDGQGLQRGLSALWGAAAVDGCYGSRSHEPGDQEEVPCTVESLMAFGHLRGTVLLPSGDRVVCGCVTLGGDGEPEWLDFYLPLGALARVDQRIGGFPFDSRSGEDSLAWRRPLDGWLAAVGTRIFRDAPFRLGLIGFELDGRISSNQINGHAPDPRWEGYLLPVGEDLRYEPATR</sequence>
<dbReference type="EMBL" id="FNYV01000004">
    <property type="protein sequence ID" value="SEJ35096.1"/>
    <property type="molecule type" value="Genomic_DNA"/>
</dbReference>